<organism evidence="2 3">
    <name type="scientific">Parvularcula lutaonensis</name>
    <dbReference type="NCBI Taxonomy" id="491923"/>
    <lineage>
        <taxon>Bacteria</taxon>
        <taxon>Pseudomonadati</taxon>
        <taxon>Pseudomonadota</taxon>
        <taxon>Alphaproteobacteria</taxon>
        <taxon>Parvularculales</taxon>
        <taxon>Parvularculaceae</taxon>
        <taxon>Parvularcula</taxon>
    </lineage>
</organism>
<dbReference type="PROSITE" id="PS51352">
    <property type="entry name" value="THIOREDOXIN_2"/>
    <property type="match status" value="1"/>
</dbReference>
<dbReference type="RefSeq" id="WP_189572473.1">
    <property type="nucleotide sequence ID" value="NZ_BMXU01000001.1"/>
</dbReference>
<dbReference type="CDD" id="cd02970">
    <property type="entry name" value="PRX_like2"/>
    <property type="match status" value="1"/>
</dbReference>
<dbReference type="SUPFAM" id="SSF52833">
    <property type="entry name" value="Thioredoxin-like"/>
    <property type="match status" value="1"/>
</dbReference>
<dbReference type="Pfam" id="PF00578">
    <property type="entry name" value="AhpC-TSA"/>
    <property type="match status" value="1"/>
</dbReference>
<proteinExistence type="predicted"/>
<name>A0ABV7M7P0_9PROT</name>
<comment type="caution">
    <text evidence="2">The sequence shown here is derived from an EMBL/GenBank/DDBJ whole genome shotgun (WGS) entry which is preliminary data.</text>
</comment>
<accession>A0ABV7M7P0</accession>
<evidence type="ECO:0000313" key="3">
    <source>
        <dbReference type="Proteomes" id="UP001595607"/>
    </source>
</evidence>
<dbReference type="InterPro" id="IPR036249">
    <property type="entry name" value="Thioredoxin-like_sf"/>
</dbReference>
<dbReference type="InterPro" id="IPR013766">
    <property type="entry name" value="Thioredoxin_domain"/>
</dbReference>
<dbReference type="Gene3D" id="3.40.30.10">
    <property type="entry name" value="Glutaredoxin"/>
    <property type="match status" value="1"/>
</dbReference>
<evidence type="ECO:0000259" key="1">
    <source>
        <dbReference type="PROSITE" id="PS51352"/>
    </source>
</evidence>
<sequence length="172" mass="19850">MLIPGKHVPELELSMLGADNWRLANAASENFTLLVFYRGYHCPICKSQLQELKQHLGRFEELGVSPFAVSMDSQERAQKTFEEWEIRGVPLLFDLTREQAKDWGLYLSKGFQESEPEIFSEPAMFLVRPSGELYAAYYQSVPFARPKFEDLAEGIEYILKKDYPTRGTETEQ</sequence>
<feature type="domain" description="Thioredoxin" evidence="1">
    <location>
        <begin position="2"/>
        <end position="160"/>
    </location>
</feature>
<evidence type="ECO:0000313" key="2">
    <source>
        <dbReference type="EMBL" id="MFC3301453.1"/>
    </source>
</evidence>
<reference evidence="3" key="1">
    <citation type="journal article" date="2019" name="Int. J. Syst. Evol. Microbiol.">
        <title>The Global Catalogue of Microorganisms (GCM) 10K type strain sequencing project: providing services to taxonomists for standard genome sequencing and annotation.</title>
        <authorList>
            <consortium name="The Broad Institute Genomics Platform"/>
            <consortium name="The Broad Institute Genome Sequencing Center for Infectious Disease"/>
            <person name="Wu L."/>
            <person name="Ma J."/>
        </authorList>
    </citation>
    <scope>NUCLEOTIDE SEQUENCE [LARGE SCALE GENOMIC DNA]</scope>
    <source>
        <strain evidence="3">KCTC 22245</strain>
    </source>
</reference>
<dbReference type="Proteomes" id="UP001595607">
    <property type="component" value="Unassembled WGS sequence"/>
</dbReference>
<keyword evidence="3" id="KW-1185">Reference proteome</keyword>
<dbReference type="EMBL" id="JBHRVA010000002">
    <property type="protein sequence ID" value="MFC3301453.1"/>
    <property type="molecule type" value="Genomic_DNA"/>
</dbReference>
<gene>
    <name evidence="2" type="ORF">ACFONP_01740</name>
</gene>
<dbReference type="InterPro" id="IPR000866">
    <property type="entry name" value="AhpC/TSA"/>
</dbReference>
<protein>
    <submittedName>
        <fullName evidence="2">Peroxiredoxin-like family protein</fullName>
    </submittedName>
</protein>